<comment type="caution">
    <text evidence="2">The sequence shown here is derived from an EMBL/GenBank/DDBJ whole genome shotgun (WGS) entry which is preliminary data.</text>
</comment>
<sequence length="214" mass="23476">MLGVILISRLYAMYQGSRKMLIFLIVTFLVVNIACVVINAIGMKYYVVADELILSGTSACTYNDEGIGGLLIIMVWMLTTAWEVLALCLAVRISVQHIRNLQRLGRSTGPGSSLRDCFTVLIESHVLYFASFAAVSCLQIGLMSPSVDPGSMGFQIYAGILQIFMVMQMFVLGPNLILSVREYNAKLVVDSDIGTNMTSIAFQERVHVSTSNTV</sequence>
<proteinExistence type="predicted"/>
<reference evidence="2" key="1">
    <citation type="journal article" date="2020" name="New Phytol.">
        <title>Comparative genomics reveals dynamic genome evolution in host specialist ectomycorrhizal fungi.</title>
        <authorList>
            <person name="Lofgren L.A."/>
            <person name="Nguyen N.H."/>
            <person name="Vilgalys R."/>
            <person name="Ruytinx J."/>
            <person name="Liao H.L."/>
            <person name="Branco S."/>
            <person name="Kuo A."/>
            <person name="LaButti K."/>
            <person name="Lipzen A."/>
            <person name="Andreopoulos W."/>
            <person name="Pangilinan J."/>
            <person name="Riley R."/>
            <person name="Hundley H."/>
            <person name="Na H."/>
            <person name="Barry K."/>
            <person name="Grigoriev I.V."/>
            <person name="Stajich J.E."/>
            <person name="Kennedy P.G."/>
        </authorList>
    </citation>
    <scope>NUCLEOTIDE SEQUENCE</scope>
    <source>
        <strain evidence="2">DOB743</strain>
    </source>
</reference>
<dbReference type="OrthoDB" id="2663346at2759"/>
<keyword evidence="3" id="KW-1185">Reference proteome</keyword>
<dbReference type="Proteomes" id="UP000714275">
    <property type="component" value="Unassembled WGS sequence"/>
</dbReference>
<keyword evidence="1" id="KW-0472">Membrane</keyword>
<keyword evidence="1" id="KW-1133">Transmembrane helix</keyword>
<organism evidence="2 3">
    <name type="scientific">Suillus placidus</name>
    <dbReference type="NCBI Taxonomy" id="48579"/>
    <lineage>
        <taxon>Eukaryota</taxon>
        <taxon>Fungi</taxon>
        <taxon>Dikarya</taxon>
        <taxon>Basidiomycota</taxon>
        <taxon>Agaricomycotina</taxon>
        <taxon>Agaricomycetes</taxon>
        <taxon>Agaricomycetidae</taxon>
        <taxon>Boletales</taxon>
        <taxon>Suillineae</taxon>
        <taxon>Suillaceae</taxon>
        <taxon>Suillus</taxon>
    </lineage>
</organism>
<protein>
    <submittedName>
        <fullName evidence="2">Uncharacterized protein</fullName>
    </submittedName>
</protein>
<keyword evidence="1" id="KW-0812">Transmembrane</keyword>
<gene>
    <name evidence="2" type="ORF">EV702DRAFT_1277492</name>
</gene>
<evidence type="ECO:0000256" key="1">
    <source>
        <dbReference type="SAM" id="Phobius"/>
    </source>
</evidence>
<evidence type="ECO:0000313" key="3">
    <source>
        <dbReference type="Proteomes" id="UP000714275"/>
    </source>
</evidence>
<name>A0A9P6ZZ49_9AGAM</name>
<feature type="transmembrane region" description="Helical" evidence="1">
    <location>
        <begin position="154"/>
        <end position="178"/>
    </location>
</feature>
<evidence type="ECO:0000313" key="2">
    <source>
        <dbReference type="EMBL" id="KAG1779068.1"/>
    </source>
</evidence>
<dbReference type="AlphaFoldDB" id="A0A9P6ZZ49"/>
<feature type="transmembrane region" description="Helical" evidence="1">
    <location>
        <begin position="67"/>
        <end position="95"/>
    </location>
</feature>
<accession>A0A9P6ZZ49</accession>
<feature type="transmembrane region" description="Helical" evidence="1">
    <location>
        <begin position="21"/>
        <end position="47"/>
    </location>
</feature>
<dbReference type="EMBL" id="JABBWD010000013">
    <property type="protein sequence ID" value="KAG1779068.1"/>
    <property type="molecule type" value="Genomic_DNA"/>
</dbReference>
<feature type="transmembrane region" description="Helical" evidence="1">
    <location>
        <begin position="116"/>
        <end position="142"/>
    </location>
</feature>